<dbReference type="RefSeq" id="WP_090246982.1">
    <property type="nucleotide sequence ID" value="NZ_FNOU01000028.1"/>
</dbReference>
<evidence type="ECO:0000313" key="9">
    <source>
        <dbReference type="Proteomes" id="UP000199652"/>
    </source>
</evidence>
<dbReference type="OrthoDB" id="9793415at2"/>
<dbReference type="Gene3D" id="1.20.1250.20">
    <property type="entry name" value="MFS general substrate transporter like domains"/>
    <property type="match status" value="2"/>
</dbReference>
<dbReference type="SUPFAM" id="SSF103473">
    <property type="entry name" value="MFS general substrate transporter"/>
    <property type="match status" value="1"/>
</dbReference>
<feature type="transmembrane region" description="Helical" evidence="6">
    <location>
        <begin position="163"/>
        <end position="183"/>
    </location>
</feature>
<dbReference type="EMBL" id="FNOU01000028">
    <property type="protein sequence ID" value="SDY37232.1"/>
    <property type="molecule type" value="Genomic_DNA"/>
</dbReference>
<evidence type="ECO:0000259" key="7">
    <source>
        <dbReference type="PROSITE" id="PS50850"/>
    </source>
</evidence>
<feature type="transmembrane region" description="Helical" evidence="6">
    <location>
        <begin position="376"/>
        <end position="400"/>
    </location>
</feature>
<evidence type="ECO:0000313" key="8">
    <source>
        <dbReference type="EMBL" id="SDY37232.1"/>
    </source>
</evidence>
<evidence type="ECO:0000256" key="2">
    <source>
        <dbReference type="ARBA" id="ARBA00022448"/>
    </source>
</evidence>
<feature type="transmembrane region" description="Helical" evidence="6">
    <location>
        <begin position="346"/>
        <end position="370"/>
    </location>
</feature>
<feature type="transmembrane region" description="Helical" evidence="6">
    <location>
        <begin position="7"/>
        <end position="26"/>
    </location>
</feature>
<dbReference type="GO" id="GO:0022857">
    <property type="term" value="F:transmembrane transporter activity"/>
    <property type="evidence" value="ECO:0007669"/>
    <property type="project" value="InterPro"/>
</dbReference>
<evidence type="ECO:0000256" key="3">
    <source>
        <dbReference type="ARBA" id="ARBA00022692"/>
    </source>
</evidence>
<dbReference type="InterPro" id="IPR020846">
    <property type="entry name" value="MFS_dom"/>
</dbReference>
<dbReference type="AlphaFoldDB" id="A0A1H3JBE5"/>
<dbReference type="CDD" id="cd17353">
    <property type="entry name" value="MFS_OFA_like"/>
    <property type="match status" value="1"/>
</dbReference>
<evidence type="ECO:0000256" key="4">
    <source>
        <dbReference type="ARBA" id="ARBA00022989"/>
    </source>
</evidence>
<dbReference type="PANTHER" id="PTHR11360">
    <property type="entry name" value="MONOCARBOXYLATE TRANSPORTER"/>
    <property type="match status" value="1"/>
</dbReference>
<feature type="transmembrane region" description="Helical" evidence="6">
    <location>
        <begin position="46"/>
        <end position="66"/>
    </location>
</feature>
<feature type="transmembrane region" description="Helical" evidence="6">
    <location>
        <begin position="223"/>
        <end position="240"/>
    </location>
</feature>
<reference evidence="9" key="1">
    <citation type="submission" date="2016-10" db="EMBL/GenBank/DDBJ databases">
        <authorList>
            <person name="Varghese N."/>
            <person name="Submissions S."/>
        </authorList>
    </citation>
    <scope>NUCLEOTIDE SEQUENCE [LARGE SCALE GENOMIC DNA]</scope>
    <source>
        <strain evidence="9">VPI 5359</strain>
    </source>
</reference>
<keyword evidence="2" id="KW-0813">Transport</keyword>
<comment type="subcellular location">
    <subcellularLocation>
        <location evidence="1">Cell membrane</location>
        <topology evidence="1">Multi-pass membrane protein</topology>
    </subcellularLocation>
</comment>
<accession>A0A1H3JBE5</accession>
<feature type="transmembrane region" description="Helical" evidence="6">
    <location>
        <begin position="252"/>
        <end position="272"/>
    </location>
</feature>
<feature type="transmembrane region" description="Helical" evidence="6">
    <location>
        <begin position="310"/>
        <end position="334"/>
    </location>
</feature>
<feature type="transmembrane region" description="Helical" evidence="6">
    <location>
        <begin position="98"/>
        <end position="118"/>
    </location>
</feature>
<dbReference type="PROSITE" id="PS50850">
    <property type="entry name" value="MFS"/>
    <property type="match status" value="1"/>
</dbReference>
<proteinExistence type="predicted"/>
<dbReference type="GO" id="GO:0005886">
    <property type="term" value="C:plasma membrane"/>
    <property type="evidence" value="ECO:0007669"/>
    <property type="project" value="UniProtKB-SubCell"/>
</dbReference>
<dbReference type="STRING" id="1528.SAMN04488579_12828"/>
<sequence length="411" mass="44226">MKLKNRYLMLIILFVNEFLIGGTYVWSVFSKPLAEMQGWNYGDITFAYSLMLLLMAFVGIVGGKLLDRFGPTRLMIASGMLWGLGWFLTGFANSIFMLYLSFGVCCGVASGLFYNPGITTAVRWFPDKKGFASGVIVGAVGLSPLAIAPIANALLSQYDVMTAFKIIGGVFFLISIATTWYIATPPKDYSPSGEASGGVNPSAPAKPITTNMDWKAMLKDRRFYLMWFILLGASVSGLMMTGHGSAIGQEVAGISAAQAALLVGIMAVANFFGRILMGALSDRLGRYPTLIAALIICTADLVVLSQAKGFFIFVLCLVIIGMCFGGVMSIFPTITSEVFGMRDMGLNYGIMFTSYGIAAVIGPMMASILHDITGNYSLAFVAAALFSLVSFALLIVLVRLTKRTSKSRPKD</sequence>
<dbReference type="PANTHER" id="PTHR11360:SF304">
    <property type="entry name" value="MFS DOMAIN-CONTAINING PROTEIN"/>
    <property type="match status" value="1"/>
</dbReference>
<protein>
    <submittedName>
        <fullName evidence="8">MFS transporter, OFA family, oxalate/formate antiporter</fullName>
    </submittedName>
</protein>
<dbReference type="InterPro" id="IPR050327">
    <property type="entry name" value="Proton-linked_MCT"/>
</dbReference>
<dbReference type="InterPro" id="IPR036259">
    <property type="entry name" value="MFS_trans_sf"/>
</dbReference>
<keyword evidence="4 6" id="KW-1133">Transmembrane helix</keyword>
<keyword evidence="3 6" id="KW-0812">Transmembrane</keyword>
<keyword evidence="5 6" id="KW-0472">Membrane</keyword>
<evidence type="ECO:0000256" key="1">
    <source>
        <dbReference type="ARBA" id="ARBA00004651"/>
    </source>
</evidence>
<dbReference type="InterPro" id="IPR011701">
    <property type="entry name" value="MFS"/>
</dbReference>
<evidence type="ECO:0000256" key="5">
    <source>
        <dbReference type="ARBA" id="ARBA00023136"/>
    </source>
</evidence>
<gene>
    <name evidence="8" type="ORF">SAMN04488579_12828</name>
</gene>
<evidence type="ECO:0000256" key="6">
    <source>
        <dbReference type="SAM" id="Phobius"/>
    </source>
</evidence>
<dbReference type="Pfam" id="PF07690">
    <property type="entry name" value="MFS_1"/>
    <property type="match status" value="1"/>
</dbReference>
<feature type="domain" description="Major facilitator superfamily (MFS) profile" evidence="7">
    <location>
        <begin position="1"/>
        <end position="402"/>
    </location>
</feature>
<name>A0A1H3JBE5_EUBBA</name>
<feature type="transmembrane region" description="Helical" evidence="6">
    <location>
        <begin position="73"/>
        <end position="92"/>
    </location>
</feature>
<feature type="transmembrane region" description="Helical" evidence="6">
    <location>
        <begin position="284"/>
        <end position="304"/>
    </location>
</feature>
<organism evidence="8 9">
    <name type="scientific">Eubacterium barkeri</name>
    <name type="common">Clostridium barkeri</name>
    <dbReference type="NCBI Taxonomy" id="1528"/>
    <lineage>
        <taxon>Bacteria</taxon>
        <taxon>Bacillati</taxon>
        <taxon>Bacillota</taxon>
        <taxon>Clostridia</taxon>
        <taxon>Eubacteriales</taxon>
        <taxon>Eubacteriaceae</taxon>
        <taxon>Eubacterium</taxon>
    </lineage>
</organism>
<keyword evidence="9" id="KW-1185">Reference proteome</keyword>
<feature type="transmembrane region" description="Helical" evidence="6">
    <location>
        <begin position="130"/>
        <end position="151"/>
    </location>
</feature>
<dbReference type="Proteomes" id="UP000199652">
    <property type="component" value="Unassembled WGS sequence"/>
</dbReference>